<feature type="disulfide bond" evidence="2">
    <location>
        <begin position="152"/>
        <end position="164"/>
    </location>
</feature>
<dbReference type="PANTHER" id="PTHR24652:SF67">
    <property type="entry name" value="LOW-DENSITY LIPOPROTEIN RECEPTOR CLASS A DOMAIN-CONTAINING PROTEIN 2"/>
    <property type="match status" value="1"/>
</dbReference>
<dbReference type="SUPFAM" id="SSF57424">
    <property type="entry name" value="LDL receptor-like module"/>
    <property type="match status" value="1"/>
</dbReference>
<feature type="signal peptide" evidence="5">
    <location>
        <begin position="1"/>
        <end position="17"/>
    </location>
</feature>
<evidence type="ECO:0000256" key="2">
    <source>
        <dbReference type="PROSITE-ProRule" id="PRU00124"/>
    </source>
</evidence>
<dbReference type="InterPro" id="IPR042333">
    <property type="entry name" value="LRAD2/Mig-13-like"/>
</dbReference>
<keyword evidence="4" id="KW-0812">Transmembrane</keyword>
<dbReference type="Gene3D" id="4.10.400.10">
    <property type="entry name" value="Low-density Lipoprotein Receptor"/>
    <property type="match status" value="1"/>
</dbReference>
<keyword evidence="4" id="KW-0472">Membrane</keyword>
<keyword evidence="1 2" id="KW-1015">Disulfide bond</keyword>
<feature type="region of interest" description="Disordered" evidence="3">
    <location>
        <begin position="644"/>
        <end position="702"/>
    </location>
</feature>
<comment type="caution">
    <text evidence="2">Lacks conserved residue(s) required for the propagation of feature annotation.</text>
</comment>
<dbReference type="AlphaFoldDB" id="V4BMR1"/>
<evidence type="ECO:0000256" key="3">
    <source>
        <dbReference type="SAM" id="MobiDB-lite"/>
    </source>
</evidence>
<dbReference type="PROSITE" id="PS01180">
    <property type="entry name" value="CUB"/>
    <property type="match status" value="1"/>
</dbReference>
<evidence type="ECO:0000256" key="5">
    <source>
        <dbReference type="SAM" id="SignalP"/>
    </source>
</evidence>
<dbReference type="SUPFAM" id="SSF49854">
    <property type="entry name" value="Spermadhesin, CUB domain"/>
    <property type="match status" value="1"/>
</dbReference>
<dbReference type="SMART" id="SM00042">
    <property type="entry name" value="CUB"/>
    <property type="match status" value="1"/>
</dbReference>
<accession>V4BMR1</accession>
<dbReference type="InterPro" id="IPR035914">
    <property type="entry name" value="Sperma_CUB_dom_sf"/>
</dbReference>
<keyword evidence="5" id="KW-0732">Signal</keyword>
<feature type="compositionally biased region" description="Polar residues" evidence="3">
    <location>
        <begin position="676"/>
        <end position="687"/>
    </location>
</feature>
<dbReference type="OMA" id="PINWELM"/>
<dbReference type="Pfam" id="PF00431">
    <property type="entry name" value="CUB"/>
    <property type="match status" value="1"/>
</dbReference>
<dbReference type="InterPro" id="IPR002172">
    <property type="entry name" value="LDrepeatLR_classA_rpt"/>
</dbReference>
<dbReference type="PROSITE" id="PS50068">
    <property type="entry name" value="LDLRA_2"/>
    <property type="match status" value="1"/>
</dbReference>
<dbReference type="InterPro" id="IPR036055">
    <property type="entry name" value="LDL_receptor-like_sf"/>
</dbReference>
<evidence type="ECO:0000256" key="4">
    <source>
        <dbReference type="SAM" id="Phobius"/>
    </source>
</evidence>
<dbReference type="CDD" id="cd00041">
    <property type="entry name" value="CUB"/>
    <property type="match status" value="1"/>
</dbReference>
<dbReference type="PANTHER" id="PTHR24652">
    <property type="entry name" value="LOW-DENSITY LIPOPROTEIN RECEPTOR CLASS A DOMAIN-CONTAINING PROTEIN 2"/>
    <property type="match status" value="1"/>
</dbReference>
<dbReference type="GeneID" id="20249355"/>
<organism evidence="7 8">
    <name type="scientific">Lottia gigantea</name>
    <name type="common">Giant owl limpet</name>
    <dbReference type="NCBI Taxonomy" id="225164"/>
    <lineage>
        <taxon>Eukaryota</taxon>
        <taxon>Metazoa</taxon>
        <taxon>Spiralia</taxon>
        <taxon>Lophotrochozoa</taxon>
        <taxon>Mollusca</taxon>
        <taxon>Gastropoda</taxon>
        <taxon>Patellogastropoda</taxon>
        <taxon>Lottioidea</taxon>
        <taxon>Lottiidae</taxon>
        <taxon>Lottia</taxon>
    </lineage>
</organism>
<dbReference type="RefSeq" id="XP_009058936.1">
    <property type="nucleotide sequence ID" value="XM_009060688.1"/>
</dbReference>
<gene>
    <name evidence="7" type="ORF">LOTGIDRAFT_233802</name>
</gene>
<feature type="domain" description="CUB" evidence="6">
    <location>
        <begin position="28"/>
        <end position="147"/>
    </location>
</feature>
<name>V4BMR1_LOTGI</name>
<dbReference type="HOGENOM" id="CLU_392941_0_0_1"/>
<dbReference type="OrthoDB" id="6514358at2759"/>
<dbReference type="CDD" id="cd00112">
    <property type="entry name" value="LDLa"/>
    <property type="match status" value="1"/>
</dbReference>
<feature type="transmembrane region" description="Helical" evidence="4">
    <location>
        <begin position="191"/>
        <end position="215"/>
    </location>
</feature>
<dbReference type="SMART" id="SM00192">
    <property type="entry name" value="LDLa"/>
    <property type="match status" value="1"/>
</dbReference>
<dbReference type="CTD" id="20249355"/>
<dbReference type="InterPro" id="IPR000859">
    <property type="entry name" value="CUB_dom"/>
</dbReference>
<dbReference type="Proteomes" id="UP000030746">
    <property type="component" value="Unassembled WGS sequence"/>
</dbReference>
<dbReference type="Pfam" id="PF00057">
    <property type="entry name" value="Ldl_recept_a"/>
    <property type="match status" value="1"/>
</dbReference>
<evidence type="ECO:0000313" key="7">
    <source>
        <dbReference type="EMBL" id="ESO90259.1"/>
    </source>
</evidence>
<dbReference type="KEGG" id="lgi:LOTGIDRAFT_233802"/>
<protein>
    <recommendedName>
        <fullName evidence="6">CUB domain-containing protein</fullName>
    </recommendedName>
</protein>
<keyword evidence="4" id="KW-1133">Transmembrane helix</keyword>
<feature type="chain" id="PRO_5004719669" description="CUB domain-containing protein" evidence="5">
    <location>
        <begin position="18"/>
        <end position="702"/>
    </location>
</feature>
<keyword evidence="8" id="KW-1185">Reference proteome</keyword>
<feature type="disulfide bond" evidence="2">
    <location>
        <begin position="159"/>
        <end position="177"/>
    </location>
</feature>
<evidence type="ECO:0000313" key="8">
    <source>
        <dbReference type="Proteomes" id="UP000030746"/>
    </source>
</evidence>
<sequence length="702" mass="79937">MRTLTIIFTFLPNFISASIPTYIMDEQCGQTVNMDSESIESGRLLLRRPEASGLRNNNCALYIKSPSGKNLVFYFRHLQIETPFGCDRDYVEVYEGLSNKSRSLIGKNCGSLPPSTAFTTTTPYALIAFQRYLQFFHDQFELIFTAYHKGVCDNDEFTCNNGRCIHNSLYCNEYNNCGDGSDICALTTAELVGVVVACLFVILLIAVIVAAVFFIRRRRLRRQQFARTMDFYSSYNSQKSHGLDWFPLYGHPSVTRHDSHRIRLLDPATLQTEHPSAVSANACRDPAVWVRDHPQRNPSSRFSSREAFNIDRPQRSASFAKGDYPFGLTDDRPQSFYNIDHSAPQRSQSMYVTDGSSASIDKRPYVLPTYSYHPKRSQSMNVRHGPSASLDKRPYVSSRFENQEEYPMTYMGRTPYVESSHVDKEPRIEVPLRDYWEFEDRNAYTPSTGYPYTTNLELPYPYTGSTRFIAPQEPRHETNHKVNQDDYPYVARLPVRNESRTSGHASHRGETLDDCLISFRSYPSPVPAADIALYRPKLKDALGYDEVDSRLKSRSQPDLSKIYTTSLPRSFPVRRNESHHGKTKQTKGHKNKAFTSNAHFTDVANTDPVIQKRHIDKPQLPVNANRANQYSPVITVAGKGTIDGSYGRAKHQHPGAPESVPNRHLGVARQAEDRSQGSSDGLYNYDQQQDEIFYPPTSTFRL</sequence>
<reference evidence="7 8" key="1">
    <citation type="journal article" date="2013" name="Nature">
        <title>Insights into bilaterian evolution from three spiralian genomes.</title>
        <authorList>
            <person name="Simakov O."/>
            <person name="Marletaz F."/>
            <person name="Cho S.J."/>
            <person name="Edsinger-Gonzales E."/>
            <person name="Havlak P."/>
            <person name="Hellsten U."/>
            <person name="Kuo D.H."/>
            <person name="Larsson T."/>
            <person name="Lv J."/>
            <person name="Arendt D."/>
            <person name="Savage R."/>
            <person name="Osoegawa K."/>
            <person name="de Jong P."/>
            <person name="Grimwood J."/>
            <person name="Chapman J.A."/>
            <person name="Shapiro H."/>
            <person name="Aerts A."/>
            <person name="Otillar R.P."/>
            <person name="Terry A.Y."/>
            <person name="Boore J.L."/>
            <person name="Grigoriev I.V."/>
            <person name="Lindberg D.R."/>
            <person name="Seaver E.C."/>
            <person name="Weisblat D.A."/>
            <person name="Putnam N.H."/>
            <person name="Rokhsar D.S."/>
        </authorList>
    </citation>
    <scope>NUCLEOTIDE SEQUENCE [LARGE SCALE GENOMIC DNA]</scope>
</reference>
<dbReference type="EMBL" id="KB202444">
    <property type="protein sequence ID" value="ESO90259.1"/>
    <property type="molecule type" value="Genomic_DNA"/>
</dbReference>
<evidence type="ECO:0000259" key="6">
    <source>
        <dbReference type="PROSITE" id="PS01180"/>
    </source>
</evidence>
<proteinExistence type="predicted"/>
<dbReference type="Gene3D" id="2.60.120.290">
    <property type="entry name" value="Spermadhesin, CUB domain"/>
    <property type="match status" value="1"/>
</dbReference>
<evidence type="ECO:0000256" key="1">
    <source>
        <dbReference type="ARBA" id="ARBA00023157"/>
    </source>
</evidence>